<name>A0A067RBS1_ZOONE</name>
<keyword evidence="2 6" id="KW-0690">Ribosome biogenesis</keyword>
<dbReference type="EMBL" id="KK852609">
    <property type="protein sequence ID" value="KDR20314.1"/>
    <property type="molecule type" value="Genomic_DNA"/>
</dbReference>
<protein>
    <recommendedName>
        <fullName evidence="6">18S rRNA aminocarboxypropyltransferase</fullName>
        <ecNumber evidence="6">2.5.1.157</ecNumber>
    </recommendedName>
</protein>
<gene>
    <name evidence="10" type="ORF">L798_05203</name>
</gene>
<feature type="binding site" evidence="6">
    <location>
        <position position="121"/>
    </location>
    <ligand>
        <name>S-adenosyl-L-methionine</name>
        <dbReference type="ChEBI" id="CHEBI:59789"/>
    </ligand>
</feature>
<dbReference type="Pfam" id="PF04034">
    <property type="entry name" value="Ribo_biogen_C"/>
    <property type="match status" value="1"/>
</dbReference>
<evidence type="ECO:0000256" key="5">
    <source>
        <dbReference type="ARBA" id="ARBA00022691"/>
    </source>
</evidence>
<dbReference type="HAMAP" id="MF_01116">
    <property type="entry name" value="TSR3"/>
    <property type="match status" value="1"/>
</dbReference>
<reference evidence="10 11" key="1">
    <citation type="journal article" date="2014" name="Nat. Commun.">
        <title>Molecular traces of alternative social organization in a termite genome.</title>
        <authorList>
            <person name="Terrapon N."/>
            <person name="Li C."/>
            <person name="Robertson H.M."/>
            <person name="Ji L."/>
            <person name="Meng X."/>
            <person name="Booth W."/>
            <person name="Chen Z."/>
            <person name="Childers C.P."/>
            <person name="Glastad K.M."/>
            <person name="Gokhale K."/>
            <person name="Gowin J."/>
            <person name="Gronenberg W."/>
            <person name="Hermansen R.A."/>
            <person name="Hu H."/>
            <person name="Hunt B.G."/>
            <person name="Huylmans A.K."/>
            <person name="Khalil S.M."/>
            <person name="Mitchell R.D."/>
            <person name="Munoz-Torres M.C."/>
            <person name="Mustard J.A."/>
            <person name="Pan H."/>
            <person name="Reese J.T."/>
            <person name="Scharf M.E."/>
            <person name="Sun F."/>
            <person name="Vogel H."/>
            <person name="Xiao J."/>
            <person name="Yang W."/>
            <person name="Yang Z."/>
            <person name="Yang Z."/>
            <person name="Zhou J."/>
            <person name="Zhu J."/>
            <person name="Brent C.S."/>
            <person name="Elsik C.G."/>
            <person name="Goodisman M.A."/>
            <person name="Liberles D.A."/>
            <person name="Roe R.M."/>
            <person name="Vargo E.L."/>
            <person name="Vilcinskas A."/>
            <person name="Wang J."/>
            <person name="Bornberg-Bauer E."/>
            <person name="Korb J."/>
            <person name="Zhang G."/>
            <person name="Liebig J."/>
        </authorList>
    </citation>
    <scope>NUCLEOTIDE SEQUENCE [LARGE SCALE GENOMIC DNA]</scope>
    <source>
        <tissue evidence="10">Whole organism</tissue>
    </source>
</reference>
<keyword evidence="3 6" id="KW-0698">rRNA processing</keyword>
<comment type="similarity">
    <text evidence="6">Belongs to the TDD superfamily. TSR3 family.</text>
</comment>
<evidence type="ECO:0000259" key="9">
    <source>
        <dbReference type="Pfam" id="PF04068"/>
    </source>
</evidence>
<evidence type="ECO:0000256" key="3">
    <source>
        <dbReference type="ARBA" id="ARBA00022552"/>
    </source>
</evidence>
<dbReference type="PANTHER" id="PTHR20426:SF0">
    <property type="entry name" value="18S RRNA AMINOCARBOXYPROPYLTRANSFERASE"/>
    <property type="match status" value="1"/>
</dbReference>
<evidence type="ECO:0000256" key="2">
    <source>
        <dbReference type="ARBA" id="ARBA00022517"/>
    </source>
</evidence>
<dbReference type="Pfam" id="PF04068">
    <property type="entry name" value="Fer4_RLI"/>
    <property type="match status" value="1"/>
</dbReference>
<dbReference type="AlphaFoldDB" id="A0A067RBS1"/>
<feature type="compositionally biased region" description="Basic residues" evidence="7">
    <location>
        <begin position="1"/>
        <end position="16"/>
    </location>
</feature>
<dbReference type="InParanoid" id="A0A067RBS1"/>
<dbReference type="EC" id="2.5.1.157" evidence="6"/>
<feature type="region of interest" description="Disordered" evidence="7">
    <location>
        <begin position="1"/>
        <end position="34"/>
    </location>
</feature>
<dbReference type="GO" id="GO:0106388">
    <property type="term" value="F:rRNA small subunit aminocarboxypropyltransferase activity"/>
    <property type="evidence" value="ECO:0007669"/>
    <property type="project" value="UniProtKB-EC"/>
</dbReference>
<dbReference type="OMA" id="HHIRKGR"/>
<evidence type="ECO:0000256" key="6">
    <source>
        <dbReference type="HAMAP-Rule" id="MF_03146"/>
    </source>
</evidence>
<feature type="region of interest" description="Disordered" evidence="7">
    <location>
        <begin position="233"/>
        <end position="261"/>
    </location>
</feature>
<proteinExistence type="inferred from homology"/>
<comment type="function">
    <text evidence="6">Aminocarboxypropyltransferase that catalyzes the aminocarboxypropyl transfer on pseudouridine in 18S rRNA. It constitutes the last step in biosynthesis of the hypermodified N1-methyl-N3-(3-amino-3-carboxypropyl) pseudouridine (m1acp3-Psi).</text>
</comment>
<evidence type="ECO:0000313" key="10">
    <source>
        <dbReference type="EMBL" id="KDR20314.1"/>
    </source>
</evidence>
<dbReference type="InterPro" id="IPR022968">
    <property type="entry name" value="Tsr3-like"/>
</dbReference>
<evidence type="ECO:0000256" key="4">
    <source>
        <dbReference type="ARBA" id="ARBA00022679"/>
    </source>
</evidence>
<dbReference type="Proteomes" id="UP000027135">
    <property type="component" value="Unassembled WGS sequence"/>
</dbReference>
<feature type="domain" description="RNase L inhibitor RLI-like possible metal-binding" evidence="9">
    <location>
        <begin position="58"/>
        <end position="91"/>
    </location>
</feature>
<dbReference type="FunCoup" id="A0A067RBS1">
    <property type="interactions" value="861"/>
</dbReference>
<dbReference type="eggNOG" id="KOG3154">
    <property type="taxonomic scope" value="Eukaryota"/>
</dbReference>
<keyword evidence="4 6" id="KW-0808">Transferase</keyword>
<dbReference type="OrthoDB" id="10262062at2759"/>
<keyword evidence="11" id="KW-1185">Reference proteome</keyword>
<evidence type="ECO:0000256" key="1">
    <source>
        <dbReference type="ARBA" id="ARBA00022490"/>
    </source>
</evidence>
<evidence type="ECO:0000313" key="11">
    <source>
        <dbReference type="Proteomes" id="UP000027135"/>
    </source>
</evidence>
<feature type="domain" description="16S/18S rRNA aminocarboxypropyltransferase Tsr3 C-terminal" evidence="8">
    <location>
        <begin position="95"/>
        <end position="222"/>
    </location>
</feature>
<feature type="binding site" evidence="6">
    <location>
        <position position="144"/>
    </location>
    <ligand>
        <name>S-adenosyl-L-methionine</name>
        <dbReference type="ChEBI" id="CHEBI:59789"/>
    </ligand>
</feature>
<dbReference type="InterPro" id="IPR007209">
    <property type="entry name" value="RNaseL-inhib-like_metal-bd_dom"/>
</dbReference>
<keyword evidence="1" id="KW-0963">Cytoplasm</keyword>
<dbReference type="GO" id="GO:0000455">
    <property type="term" value="P:enzyme-directed rRNA pseudouridine synthesis"/>
    <property type="evidence" value="ECO:0007669"/>
    <property type="project" value="UniProtKB-UniRule"/>
</dbReference>
<sequence>MNKNKQKRGKNSRWKRREYTSKDKNYDESNDLDSSLEIEESVEDNGNSQPYITRAQFPVAMWDLGQCDPKKCSGRKLSRHGLIRTLRLGQRFGGVVLTPVGEKCISPSDRTIISTHGLAVVDCSWAKIDETPFTRMKSTHCRLLPFLVAANPINYGRPCHLSCVEALAAALHITGFQEEAQLYLSKFKWGKSFITLNQTLLDAYAASQGDSSSVVAIQNKYLEEARLEKAAHYQDVSDFPSSSEEEEEGIRDEEEELCDTK</sequence>
<comment type="catalytic activity">
    <reaction evidence="6">
        <text>an N(1)-methylpseudouridine in rRNA + S-adenosyl-L-methionine = N(1)-methyl-N(3)-[(3S)-3-amino-3-carboxypropyl]pseudouridine in rRNA + S-methyl-5'-thioadenosine + H(+)</text>
        <dbReference type="Rhea" id="RHEA:63296"/>
        <dbReference type="Rhea" id="RHEA-COMP:11634"/>
        <dbReference type="Rhea" id="RHEA-COMP:16310"/>
        <dbReference type="ChEBI" id="CHEBI:15378"/>
        <dbReference type="ChEBI" id="CHEBI:17509"/>
        <dbReference type="ChEBI" id="CHEBI:59789"/>
        <dbReference type="ChEBI" id="CHEBI:74890"/>
        <dbReference type="ChEBI" id="CHEBI:146234"/>
        <dbReference type="EC" id="2.5.1.157"/>
    </reaction>
</comment>
<dbReference type="PANTHER" id="PTHR20426">
    <property type="entry name" value="RIBOSOME BIOGENESIS PROTEIN TSR3 HOMOLOG"/>
    <property type="match status" value="1"/>
</dbReference>
<dbReference type="GO" id="GO:0030490">
    <property type="term" value="P:maturation of SSU-rRNA"/>
    <property type="evidence" value="ECO:0007669"/>
    <property type="project" value="TreeGrafter"/>
</dbReference>
<accession>A0A067RBS1</accession>
<comment type="caution">
    <text evidence="6">Lacks conserved residue(s) required for the propagation of feature annotation.</text>
</comment>
<evidence type="ECO:0000259" key="8">
    <source>
        <dbReference type="Pfam" id="PF04034"/>
    </source>
</evidence>
<dbReference type="InterPro" id="IPR007177">
    <property type="entry name" value="Tsr3_C"/>
</dbReference>
<feature type="compositionally biased region" description="Basic and acidic residues" evidence="7">
    <location>
        <begin position="17"/>
        <end position="27"/>
    </location>
</feature>
<dbReference type="NCBIfam" id="NF002621">
    <property type="entry name" value="PRK02287.1"/>
    <property type="match status" value="1"/>
</dbReference>
<dbReference type="GO" id="GO:1904047">
    <property type="term" value="F:S-adenosyl-L-methionine binding"/>
    <property type="evidence" value="ECO:0007669"/>
    <property type="project" value="UniProtKB-UniRule"/>
</dbReference>
<feature type="binding site" evidence="6">
    <location>
        <position position="73"/>
    </location>
    <ligand>
        <name>S-adenosyl-L-methionine</name>
        <dbReference type="ChEBI" id="CHEBI:59789"/>
    </ligand>
</feature>
<keyword evidence="5 6" id="KW-0949">S-adenosyl-L-methionine</keyword>
<feature type="compositionally biased region" description="Acidic residues" evidence="7">
    <location>
        <begin position="243"/>
        <end position="261"/>
    </location>
</feature>
<dbReference type="STRING" id="136037.A0A067RBS1"/>
<evidence type="ECO:0000256" key="7">
    <source>
        <dbReference type="SAM" id="MobiDB-lite"/>
    </source>
</evidence>
<organism evidence="10 11">
    <name type="scientific">Zootermopsis nevadensis</name>
    <name type="common">Dampwood termite</name>
    <dbReference type="NCBI Taxonomy" id="136037"/>
    <lineage>
        <taxon>Eukaryota</taxon>
        <taxon>Metazoa</taxon>
        <taxon>Ecdysozoa</taxon>
        <taxon>Arthropoda</taxon>
        <taxon>Hexapoda</taxon>
        <taxon>Insecta</taxon>
        <taxon>Pterygota</taxon>
        <taxon>Neoptera</taxon>
        <taxon>Polyneoptera</taxon>
        <taxon>Dictyoptera</taxon>
        <taxon>Blattodea</taxon>
        <taxon>Blattoidea</taxon>
        <taxon>Termitoidae</taxon>
        <taxon>Termopsidae</taxon>
        <taxon>Zootermopsis</taxon>
    </lineage>
</organism>